<dbReference type="InterPro" id="IPR006827">
    <property type="entry name" value="Lant_deHydtase_N"/>
</dbReference>
<dbReference type="NCBIfam" id="TIGR03891">
    <property type="entry name" value="thiopep_ocin"/>
    <property type="match status" value="1"/>
</dbReference>
<comment type="caution">
    <text evidence="3">The sequence shown here is derived from an EMBL/GenBank/DDBJ whole genome shotgun (WGS) entry which is preliminary data.</text>
</comment>
<gene>
    <name evidence="3" type="ORF">DLM85_08415</name>
</gene>
<dbReference type="InterPro" id="IPR023809">
    <property type="entry name" value="Thiopep_bacteriocin_synth_dom"/>
</dbReference>
<protein>
    <submittedName>
        <fullName evidence="3">Lantibiotic dehydratase</fullName>
    </submittedName>
</protein>
<dbReference type="Pfam" id="PF14028">
    <property type="entry name" value="Lant_dehydr_C"/>
    <property type="match status" value="1"/>
</dbReference>
<evidence type="ECO:0000313" key="3">
    <source>
        <dbReference type="EMBL" id="RAK68055.1"/>
    </source>
</evidence>
<evidence type="ECO:0000259" key="2">
    <source>
        <dbReference type="Pfam" id="PF14028"/>
    </source>
</evidence>
<dbReference type="EMBL" id="QHKM01000002">
    <property type="protein sequence ID" value="RAK68055.1"/>
    <property type="molecule type" value="Genomic_DNA"/>
</dbReference>
<feature type="domain" description="Thiopeptide-type bacteriocin biosynthesis" evidence="2">
    <location>
        <begin position="748"/>
        <end position="1010"/>
    </location>
</feature>
<keyword evidence="4" id="KW-1185">Reference proteome</keyword>
<dbReference type="OrthoDB" id="1273722at2"/>
<accession>A0A328BMY5</accession>
<dbReference type="Pfam" id="PF04738">
    <property type="entry name" value="Lant_dehydr_N"/>
    <property type="match status" value="1"/>
</dbReference>
<name>A0A328BMY5_9BACT</name>
<organism evidence="3 4">
    <name type="scientific">Hymenobacter edaphi</name>
    <dbReference type="NCBI Taxonomy" id="2211146"/>
    <lineage>
        <taxon>Bacteria</taxon>
        <taxon>Pseudomonadati</taxon>
        <taxon>Bacteroidota</taxon>
        <taxon>Cytophagia</taxon>
        <taxon>Cytophagales</taxon>
        <taxon>Hymenobacteraceae</taxon>
        <taxon>Hymenobacter</taxon>
    </lineage>
</organism>
<dbReference type="Proteomes" id="UP000248553">
    <property type="component" value="Unassembled WGS sequence"/>
</dbReference>
<evidence type="ECO:0000259" key="1">
    <source>
        <dbReference type="Pfam" id="PF04738"/>
    </source>
</evidence>
<proteinExistence type="predicted"/>
<sequence length="1033" mass="116748">MIHDQGFFLLRRPAYSLQRLQQLQQRLLTQPLAELMRDWYREPAAQQAIYVASPSLYERLLQWLAGEPISEEARLLDTLHKYAIRMSSRCTPYGLLAGCAFGRSGPATQLGAAKPAAPRRHTRLDMEYLLLLQEWLLSLPVVRSQALVFPNNSVYSIGESLRYVEQQREGALRRYFISAVEADAFLLGVLRQARPGTTLPALLLHLVEQGIEEAEALAYLDELLSSGLLRSELEPTVVGPDYLPALLARLAAFRGTEAVVAQVQELQALVRAEADPATVGRQARAWLTERQLPAPLVEPLRVDTYYPQRPQLGETLLRDLRQQLQQLFVLNQPGQSAELEDFKRRFYTRYEDEEVPLALALDQECGVGYGSSSPLGIGYAPMIDDLSLPTTGAAPTRPAWDWWQALVLEKYARALREGQPEIELTAADLAYIQQQRPADDTPLPDSFYAFGNLLTAGPAVAGAEYRFNLLACKGPSAVQLLGRFCEGDEQLAAAVAGCVQRTEAHHPDVVFAEVVHFPESRAGNIMTRPTLYTYEIPYLGRASVPAEYQIPLDDLRVSVRHGQLVLRSQRLNKRVIPRLSNAHNFRLGPPVYWFLCDLQQQNGHLNLQWNWSVLAEQDYLPRVRYRNIILSRATWVLRAADLDVDNLMHLATTLTRRGVPAQFALASGDNELCLSLHVPDSLRLLAQELRKTPTLRLYEVLQAAEGAAPAFANELVLPFYNSAAPAIAGLAAGPAELPPRRFSVGSEWLYLKIYTGEKISDALLAHTLYPVIQRLLDRKIVEQFFFVRYRDNDPHLRLRFRGNTHLEFYHFVIQEVERSLKEHVRTGSVHCIQTDTYRRELERYGYQQIELCETLFCCDSLSTLAFLEQTSGTFDENARFCFAAAKVERLLTTLDMPLPTRTALAQQLQQSFFQEFGGDATLRRQLNDKYRQYRPMLDQAFSCAVQTQRAADTYDVLQRTALLELQRTATSPAQLHSILSSLIHMLINRLFPSKQRAYELVFYHCLAKHYDSVRARSGARPVAVEALVPPVVA</sequence>
<evidence type="ECO:0000313" key="4">
    <source>
        <dbReference type="Proteomes" id="UP000248553"/>
    </source>
</evidence>
<dbReference type="RefSeq" id="WP_111477668.1">
    <property type="nucleotide sequence ID" value="NZ_QHKM01000002.1"/>
</dbReference>
<dbReference type="AlphaFoldDB" id="A0A328BMY5"/>
<reference evidence="4" key="1">
    <citation type="submission" date="2018-05" db="EMBL/GenBank/DDBJ databases">
        <authorList>
            <person name="Nie L."/>
        </authorList>
    </citation>
    <scope>NUCLEOTIDE SEQUENCE [LARGE SCALE GENOMIC DNA]</scope>
    <source>
        <strain evidence="4">NL</strain>
    </source>
</reference>
<feature type="domain" description="Lantibiotic dehydratase N-terminal" evidence="1">
    <location>
        <begin position="42"/>
        <end position="685"/>
    </location>
</feature>